<evidence type="ECO:0000313" key="1">
    <source>
        <dbReference type="EMBL" id="EEA91413.1"/>
    </source>
</evidence>
<evidence type="ECO:0000313" key="2">
    <source>
        <dbReference type="Proteomes" id="UP000003560"/>
    </source>
</evidence>
<gene>
    <name evidence="1" type="ORF">COLSTE_00376</name>
</gene>
<dbReference type="Proteomes" id="UP000003560">
    <property type="component" value="Unassembled WGS sequence"/>
</dbReference>
<keyword evidence="2" id="KW-1185">Reference proteome</keyword>
<accession>B6G8I5</accession>
<proteinExistence type="predicted"/>
<name>B6G8I5_9ACTN</name>
<protein>
    <submittedName>
        <fullName evidence="1">Uncharacterized protein</fullName>
    </submittedName>
</protein>
<sequence length="51" mass="5889">MEDMNDSTVHILHLFHSTREKQSVQDPERYRAHVLNAIQTCGGGRMHKQNA</sequence>
<dbReference type="EMBL" id="ABXJ01000020">
    <property type="protein sequence ID" value="EEA91413.1"/>
    <property type="molecule type" value="Genomic_DNA"/>
</dbReference>
<reference evidence="1 2" key="2">
    <citation type="submission" date="2008-10" db="EMBL/GenBank/DDBJ databases">
        <authorList>
            <person name="Fulton L."/>
            <person name="Clifton S."/>
            <person name="Fulton B."/>
            <person name="Xu J."/>
            <person name="Minx P."/>
            <person name="Pepin K.H."/>
            <person name="Johnson M."/>
            <person name="Thiruvilangam P."/>
            <person name="Bhonagiri V."/>
            <person name="Nash W.E."/>
            <person name="Mardis E.R."/>
            <person name="Wilson R.K."/>
        </authorList>
    </citation>
    <scope>NUCLEOTIDE SEQUENCE [LARGE SCALE GENOMIC DNA]</scope>
    <source>
        <strain evidence="1 2">DSM 13279</strain>
    </source>
</reference>
<dbReference type="AlphaFoldDB" id="B6G8I5"/>
<dbReference type="HOGENOM" id="CLU_3097700_0_0_11"/>
<reference evidence="1 2" key="1">
    <citation type="submission" date="2008-10" db="EMBL/GenBank/DDBJ databases">
        <title>Draft genome sequence of Collinsella stercoris (DSM 13279).</title>
        <authorList>
            <person name="Sudarsanam P."/>
            <person name="Ley R."/>
            <person name="Guruge J."/>
            <person name="Turnbaugh P.J."/>
            <person name="Mahowald M."/>
            <person name="Liep D."/>
            <person name="Gordon J."/>
        </authorList>
    </citation>
    <scope>NUCLEOTIDE SEQUENCE [LARGE SCALE GENOMIC DNA]</scope>
    <source>
        <strain evidence="1 2">DSM 13279</strain>
    </source>
</reference>
<organism evidence="1 2">
    <name type="scientific">Collinsella stercoris DSM 13279</name>
    <dbReference type="NCBI Taxonomy" id="445975"/>
    <lineage>
        <taxon>Bacteria</taxon>
        <taxon>Bacillati</taxon>
        <taxon>Actinomycetota</taxon>
        <taxon>Coriobacteriia</taxon>
        <taxon>Coriobacteriales</taxon>
        <taxon>Coriobacteriaceae</taxon>
        <taxon>Collinsella</taxon>
    </lineage>
</organism>
<comment type="caution">
    <text evidence="1">The sequence shown here is derived from an EMBL/GenBank/DDBJ whole genome shotgun (WGS) entry which is preliminary data.</text>
</comment>